<evidence type="ECO:0000313" key="11">
    <source>
        <dbReference type="EMBL" id="GGF65063.1"/>
    </source>
</evidence>
<keyword evidence="9" id="KW-0028">Amino-acid biosynthesis</keyword>
<evidence type="ECO:0000256" key="8">
    <source>
        <dbReference type="ARBA" id="ARBA00047481"/>
    </source>
</evidence>
<dbReference type="EMBL" id="BMHV01000012">
    <property type="protein sequence ID" value="GGF65063.1"/>
    <property type="molecule type" value="Genomic_DNA"/>
</dbReference>
<keyword evidence="6 9" id="KW-0808">Transferase</keyword>
<evidence type="ECO:0000259" key="10">
    <source>
        <dbReference type="Pfam" id="PF00155"/>
    </source>
</evidence>
<dbReference type="AlphaFoldDB" id="A0A917C229"/>
<reference evidence="11" key="1">
    <citation type="journal article" date="2014" name="Int. J. Syst. Evol. Microbiol.">
        <title>Complete genome sequence of Corynebacterium casei LMG S-19264T (=DSM 44701T), isolated from a smear-ripened cheese.</title>
        <authorList>
            <consortium name="US DOE Joint Genome Institute (JGI-PGF)"/>
            <person name="Walter F."/>
            <person name="Albersmeier A."/>
            <person name="Kalinowski J."/>
            <person name="Ruckert C."/>
        </authorList>
    </citation>
    <scope>NUCLEOTIDE SEQUENCE</scope>
    <source>
        <strain evidence="11">CGMCC 1.15254</strain>
    </source>
</reference>
<dbReference type="InterPro" id="IPR005861">
    <property type="entry name" value="HisP_aminotrans"/>
</dbReference>
<evidence type="ECO:0000256" key="6">
    <source>
        <dbReference type="ARBA" id="ARBA00022679"/>
    </source>
</evidence>
<keyword evidence="12" id="KW-1185">Reference proteome</keyword>
<dbReference type="GO" id="GO:0030170">
    <property type="term" value="F:pyridoxal phosphate binding"/>
    <property type="evidence" value="ECO:0007669"/>
    <property type="project" value="InterPro"/>
</dbReference>
<sequence length="363" mass="39383">MGILTPRPGIMDITPYKGGESAIEGVDRIIKLASNEGPFGPAPSAIIAMKAAADTQHRYPDGGCKALRQKLAAKYHIDADRIVCGAGSDELLGLLCRAYAGPGDEVLYSDHGFLMYPIAAKAAGATPVTAMETDLTTDVDAMLAAVTEKTKIVFVANPNNPTGTYIPKTEMTRLRNGLRDDILLVIDAAYAEFMTEDDYEAGIELVEKTQNTVMTRTFSKMYGLGGIRLGWAYGSEEIADVLNRARNPFNVTAVALAAGEAALDDDLFVAKTRKHNTQWLRWTENECRKLGLTCTTSYANFALVRFPHQDGHSSRAADEFLRSKGIIVRAMAAYGLGDCLRVSIGTEDEMKAFMGALTEFMSK</sequence>
<reference evidence="11" key="2">
    <citation type="submission" date="2020-09" db="EMBL/GenBank/DDBJ databases">
        <authorList>
            <person name="Sun Q."/>
            <person name="Zhou Y."/>
        </authorList>
    </citation>
    <scope>NUCLEOTIDE SEQUENCE</scope>
    <source>
        <strain evidence="11">CGMCC 1.15254</strain>
    </source>
</reference>
<evidence type="ECO:0000256" key="7">
    <source>
        <dbReference type="ARBA" id="ARBA00022898"/>
    </source>
</evidence>
<evidence type="ECO:0000313" key="12">
    <source>
        <dbReference type="Proteomes" id="UP000632498"/>
    </source>
</evidence>
<gene>
    <name evidence="9 11" type="primary">hisC</name>
    <name evidence="11" type="ORF">GCM10011332_18970</name>
</gene>
<evidence type="ECO:0000256" key="4">
    <source>
        <dbReference type="ARBA" id="ARBA00011738"/>
    </source>
</evidence>
<evidence type="ECO:0000256" key="9">
    <source>
        <dbReference type="HAMAP-Rule" id="MF_01023"/>
    </source>
</evidence>
<evidence type="ECO:0000256" key="3">
    <source>
        <dbReference type="ARBA" id="ARBA00007970"/>
    </source>
</evidence>
<comment type="caution">
    <text evidence="11">The sequence shown here is derived from an EMBL/GenBank/DDBJ whole genome shotgun (WGS) entry which is preliminary data.</text>
</comment>
<dbReference type="SUPFAM" id="SSF53383">
    <property type="entry name" value="PLP-dependent transferases"/>
    <property type="match status" value="1"/>
</dbReference>
<feature type="modified residue" description="N6-(pyridoxal phosphate)lysine" evidence="9">
    <location>
        <position position="220"/>
    </location>
</feature>
<proteinExistence type="inferred from homology"/>
<name>A0A917C229_9PROT</name>
<dbReference type="GO" id="GO:0004400">
    <property type="term" value="F:histidinol-phosphate transaminase activity"/>
    <property type="evidence" value="ECO:0007669"/>
    <property type="project" value="UniProtKB-UniRule"/>
</dbReference>
<dbReference type="HAMAP" id="MF_01023">
    <property type="entry name" value="HisC_aminotrans_2"/>
    <property type="match status" value="1"/>
</dbReference>
<comment type="similarity">
    <text evidence="3 9">Belongs to the class-II pyridoxal-phosphate-dependent aminotransferase family. Histidinol-phosphate aminotransferase subfamily.</text>
</comment>
<accession>A0A917C229</accession>
<dbReference type="CDD" id="cd00609">
    <property type="entry name" value="AAT_like"/>
    <property type="match status" value="1"/>
</dbReference>
<comment type="catalytic activity">
    <reaction evidence="8 9">
        <text>L-histidinol phosphate + 2-oxoglutarate = 3-(imidazol-4-yl)-2-oxopropyl phosphate + L-glutamate</text>
        <dbReference type="Rhea" id="RHEA:23744"/>
        <dbReference type="ChEBI" id="CHEBI:16810"/>
        <dbReference type="ChEBI" id="CHEBI:29985"/>
        <dbReference type="ChEBI" id="CHEBI:57766"/>
        <dbReference type="ChEBI" id="CHEBI:57980"/>
        <dbReference type="EC" id="2.6.1.9"/>
    </reaction>
</comment>
<organism evidence="11 12">
    <name type="scientific">Terasakiella brassicae</name>
    <dbReference type="NCBI Taxonomy" id="1634917"/>
    <lineage>
        <taxon>Bacteria</taxon>
        <taxon>Pseudomonadati</taxon>
        <taxon>Pseudomonadota</taxon>
        <taxon>Alphaproteobacteria</taxon>
        <taxon>Rhodospirillales</taxon>
        <taxon>Terasakiellaceae</taxon>
        <taxon>Terasakiella</taxon>
    </lineage>
</organism>
<keyword evidence="9" id="KW-0368">Histidine biosynthesis</keyword>
<dbReference type="PANTHER" id="PTHR43643:SF3">
    <property type="entry name" value="HISTIDINOL-PHOSPHATE AMINOTRANSFERASE"/>
    <property type="match status" value="1"/>
</dbReference>
<dbReference type="InterPro" id="IPR015421">
    <property type="entry name" value="PyrdxlP-dep_Trfase_major"/>
</dbReference>
<evidence type="ECO:0000256" key="5">
    <source>
        <dbReference type="ARBA" id="ARBA00022576"/>
    </source>
</evidence>
<keyword evidence="5 9" id="KW-0032">Aminotransferase</keyword>
<dbReference type="EC" id="2.6.1.9" evidence="9"/>
<keyword evidence="7 9" id="KW-0663">Pyridoxal phosphate</keyword>
<dbReference type="Pfam" id="PF00155">
    <property type="entry name" value="Aminotran_1_2"/>
    <property type="match status" value="1"/>
</dbReference>
<comment type="pathway">
    <text evidence="2 9">Amino-acid biosynthesis; L-histidine biosynthesis; L-histidine from 5-phospho-alpha-D-ribose 1-diphosphate: step 7/9.</text>
</comment>
<evidence type="ECO:0000256" key="2">
    <source>
        <dbReference type="ARBA" id="ARBA00005011"/>
    </source>
</evidence>
<dbReference type="InterPro" id="IPR050106">
    <property type="entry name" value="HistidinolP_aminotransfase"/>
</dbReference>
<dbReference type="GO" id="GO:0000105">
    <property type="term" value="P:L-histidine biosynthetic process"/>
    <property type="evidence" value="ECO:0007669"/>
    <property type="project" value="UniProtKB-UniRule"/>
</dbReference>
<dbReference type="PANTHER" id="PTHR43643">
    <property type="entry name" value="HISTIDINOL-PHOSPHATE AMINOTRANSFERASE 2"/>
    <property type="match status" value="1"/>
</dbReference>
<comment type="subunit">
    <text evidence="4 9">Homodimer.</text>
</comment>
<dbReference type="NCBIfam" id="TIGR01141">
    <property type="entry name" value="hisC"/>
    <property type="match status" value="1"/>
</dbReference>
<dbReference type="InterPro" id="IPR015424">
    <property type="entry name" value="PyrdxlP-dep_Trfase"/>
</dbReference>
<dbReference type="InterPro" id="IPR004839">
    <property type="entry name" value="Aminotransferase_I/II_large"/>
</dbReference>
<feature type="domain" description="Aminotransferase class I/classII large" evidence="10">
    <location>
        <begin position="29"/>
        <end position="356"/>
    </location>
</feature>
<protein>
    <recommendedName>
        <fullName evidence="9">Histidinol-phosphate aminotransferase</fullName>
        <ecNumber evidence="9">2.6.1.9</ecNumber>
    </recommendedName>
    <alternativeName>
        <fullName evidence="9">Imidazole acetol-phosphate transaminase</fullName>
    </alternativeName>
</protein>
<dbReference type="InterPro" id="IPR015422">
    <property type="entry name" value="PyrdxlP-dep_Trfase_small"/>
</dbReference>
<dbReference type="RefSeq" id="WP_188664227.1">
    <property type="nucleotide sequence ID" value="NZ_BMHV01000012.1"/>
</dbReference>
<dbReference type="Gene3D" id="3.40.640.10">
    <property type="entry name" value="Type I PLP-dependent aspartate aminotransferase-like (Major domain)"/>
    <property type="match status" value="1"/>
</dbReference>
<dbReference type="Gene3D" id="3.90.1150.10">
    <property type="entry name" value="Aspartate Aminotransferase, domain 1"/>
    <property type="match status" value="1"/>
</dbReference>
<evidence type="ECO:0000256" key="1">
    <source>
        <dbReference type="ARBA" id="ARBA00001933"/>
    </source>
</evidence>
<comment type="cofactor">
    <cofactor evidence="1 9">
        <name>pyridoxal 5'-phosphate</name>
        <dbReference type="ChEBI" id="CHEBI:597326"/>
    </cofactor>
</comment>
<dbReference type="Proteomes" id="UP000632498">
    <property type="component" value="Unassembled WGS sequence"/>
</dbReference>